<sequence length="156" mass="17546">MKPFKRTVEKVLAWIANVILIVLTGILAYSSFFKISVLKDNPEFLNLFKSELEKNPNGANLNGVNLSAEQILDYTIQGLKMYSVLLAVLVVVALLATFLMKKRILSGILFLLLAIVVAVGTVGVLIPVYLFYFIVAIMLFVRKERPEEYQETVSYL</sequence>
<dbReference type="RefSeq" id="WP_003147200.1">
    <property type="nucleotide sequence ID" value="NZ_GL883583.1"/>
</dbReference>
<keyword evidence="1" id="KW-0472">Membrane</keyword>
<evidence type="ECO:0000313" key="3">
    <source>
        <dbReference type="EMBL" id="EGF88277.1"/>
    </source>
</evidence>
<organism evidence="3 4">
    <name type="scientific">Gemella haemolysans M341</name>
    <dbReference type="NCBI Taxonomy" id="562981"/>
    <lineage>
        <taxon>Bacteria</taxon>
        <taxon>Bacillati</taxon>
        <taxon>Bacillota</taxon>
        <taxon>Bacilli</taxon>
        <taxon>Bacillales</taxon>
        <taxon>Gemellaceae</taxon>
        <taxon>Gemella</taxon>
    </lineage>
</organism>
<feature type="domain" description="DUF4064" evidence="2">
    <location>
        <begin position="5"/>
        <end position="118"/>
    </location>
</feature>
<comment type="caution">
    <text evidence="3">The sequence shown here is derived from an EMBL/GenBank/DDBJ whole genome shotgun (WGS) entry which is preliminary data.</text>
</comment>
<reference evidence="3 4" key="1">
    <citation type="submission" date="2011-03" db="EMBL/GenBank/DDBJ databases">
        <title>The Genome Sequence of Gemella haemolysans M341.</title>
        <authorList>
            <consortium name="The Broad Institute Genome Sequencing Platform"/>
            <consortium name="The Broad Institute Genome Sequencing Center for Infectious Disease"/>
            <person name="Earl A."/>
            <person name="Ward D."/>
            <person name="Feldgarden M."/>
            <person name="Gevers D."/>
            <person name="Sibley C.D."/>
            <person name="Field T.R."/>
            <person name="Grinwis M."/>
            <person name="Eshaghurshan C.S."/>
            <person name="Surette M.G."/>
            <person name="Young S.K."/>
            <person name="Zeng Q."/>
            <person name="Gargeya S."/>
            <person name="Fitzgerald M."/>
            <person name="Haas B."/>
            <person name="Abouelleil A."/>
            <person name="Alvarado L."/>
            <person name="Arachchi H.M."/>
            <person name="Berlin A."/>
            <person name="Brown A."/>
            <person name="Chapman S.B."/>
            <person name="Chen Z."/>
            <person name="Dunbar C."/>
            <person name="Freedman E."/>
            <person name="Gearin G."/>
            <person name="Gellesch M."/>
            <person name="Goldberg J."/>
            <person name="Griggs A."/>
            <person name="Gujja S."/>
            <person name="Heilman E.R."/>
            <person name="Heiman D."/>
            <person name="Howarth C."/>
            <person name="Larson L."/>
            <person name="Lui A."/>
            <person name="MacDonald P.J.P."/>
            <person name="Mehta T."/>
            <person name="Montmayeur A."/>
            <person name="Murphy C."/>
            <person name="Neiman D."/>
            <person name="Pearson M."/>
            <person name="Priest M."/>
            <person name="Roberts A."/>
            <person name="Saif S."/>
            <person name="Shea T."/>
            <person name="Shenoy N."/>
            <person name="Sisk P."/>
            <person name="Stolte C."/>
            <person name="Sykes S."/>
            <person name="White J."/>
            <person name="Yandava C."/>
            <person name="Wortman J."/>
            <person name="Nusbaum C."/>
            <person name="Birren B."/>
        </authorList>
    </citation>
    <scope>NUCLEOTIDE SEQUENCE [LARGE SCALE GENOMIC DNA]</scope>
    <source>
        <strain evidence="3 4">M341</strain>
    </source>
</reference>
<evidence type="ECO:0000313" key="4">
    <source>
        <dbReference type="Proteomes" id="UP000004773"/>
    </source>
</evidence>
<dbReference type="Pfam" id="PF13273">
    <property type="entry name" value="DUF4064"/>
    <property type="match status" value="1"/>
</dbReference>
<evidence type="ECO:0000256" key="1">
    <source>
        <dbReference type="SAM" id="Phobius"/>
    </source>
</evidence>
<dbReference type="InterPro" id="IPR025273">
    <property type="entry name" value="DUF4064"/>
</dbReference>
<name>A0AA87AMX9_9BACL</name>
<gene>
    <name evidence="3" type="ORF">HMPREF0428_01101</name>
</gene>
<accession>A0AA87AMX9</accession>
<feature type="transmembrane region" description="Helical" evidence="1">
    <location>
        <begin position="81"/>
        <end position="100"/>
    </location>
</feature>
<feature type="transmembrane region" description="Helical" evidence="1">
    <location>
        <begin position="107"/>
        <end position="140"/>
    </location>
</feature>
<dbReference type="Proteomes" id="UP000004773">
    <property type="component" value="Unassembled WGS sequence"/>
</dbReference>
<proteinExistence type="predicted"/>
<dbReference type="AlphaFoldDB" id="A0AA87AMX9"/>
<feature type="transmembrane region" description="Helical" evidence="1">
    <location>
        <begin position="12"/>
        <end position="32"/>
    </location>
</feature>
<dbReference type="EMBL" id="ACRO01000017">
    <property type="protein sequence ID" value="EGF88277.1"/>
    <property type="molecule type" value="Genomic_DNA"/>
</dbReference>
<keyword evidence="1" id="KW-0812">Transmembrane</keyword>
<evidence type="ECO:0000259" key="2">
    <source>
        <dbReference type="Pfam" id="PF13273"/>
    </source>
</evidence>
<keyword evidence="1" id="KW-1133">Transmembrane helix</keyword>
<protein>
    <recommendedName>
        <fullName evidence="2">DUF4064 domain-containing protein</fullName>
    </recommendedName>
</protein>